<name>A0A3D9L679_MARFU</name>
<dbReference type="NCBIfam" id="NF002521">
    <property type="entry name" value="PRK01911.1"/>
    <property type="match status" value="1"/>
</dbReference>
<comment type="function">
    <text evidence="6">Involved in the regulation of the intracellular balance of NAD and NADP, and is a key enzyme in the biosynthesis of NADP. Catalyzes specifically the phosphorylation on 2'-hydroxyl of the adenosine moiety of NAD to yield NADP.</text>
</comment>
<dbReference type="HAMAP" id="MF_00361">
    <property type="entry name" value="NAD_kinase"/>
    <property type="match status" value="1"/>
</dbReference>
<dbReference type="GO" id="GO:0019674">
    <property type="term" value="P:NAD+ metabolic process"/>
    <property type="evidence" value="ECO:0007669"/>
    <property type="project" value="InterPro"/>
</dbReference>
<dbReference type="SUPFAM" id="SSF111331">
    <property type="entry name" value="NAD kinase/diacylglycerol kinase-like"/>
    <property type="match status" value="1"/>
</dbReference>
<evidence type="ECO:0000256" key="5">
    <source>
        <dbReference type="ARBA" id="ARBA00047925"/>
    </source>
</evidence>
<dbReference type="Gene3D" id="2.60.200.30">
    <property type="entry name" value="Probable inorganic polyphosphate/atp-NAD kinase, domain 2"/>
    <property type="match status" value="1"/>
</dbReference>
<keyword evidence="2 6" id="KW-0418">Kinase</keyword>
<dbReference type="AlphaFoldDB" id="A0A3D9L679"/>
<dbReference type="Pfam" id="PF20143">
    <property type="entry name" value="NAD_kinase_C"/>
    <property type="match status" value="1"/>
</dbReference>
<keyword evidence="8" id="KW-1185">Reference proteome</keyword>
<feature type="binding site" evidence="6">
    <location>
        <begin position="73"/>
        <end position="74"/>
    </location>
    <ligand>
        <name>NAD(+)</name>
        <dbReference type="ChEBI" id="CHEBI:57540"/>
    </ligand>
</feature>
<keyword evidence="4 6" id="KW-0520">NAD</keyword>
<dbReference type="GO" id="GO:0006741">
    <property type="term" value="P:NADP+ biosynthetic process"/>
    <property type="evidence" value="ECO:0007669"/>
    <property type="project" value="UniProtKB-UniRule"/>
</dbReference>
<organism evidence="7 8">
    <name type="scientific">Marinoscillum furvescens DSM 4134</name>
    <dbReference type="NCBI Taxonomy" id="1122208"/>
    <lineage>
        <taxon>Bacteria</taxon>
        <taxon>Pseudomonadati</taxon>
        <taxon>Bacteroidota</taxon>
        <taxon>Cytophagia</taxon>
        <taxon>Cytophagales</taxon>
        <taxon>Reichenbachiellaceae</taxon>
        <taxon>Marinoscillum</taxon>
    </lineage>
</organism>
<proteinExistence type="inferred from homology"/>
<dbReference type="RefSeq" id="WP_115866959.1">
    <property type="nucleotide sequence ID" value="NZ_QREG01000003.1"/>
</dbReference>
<evidence type="ECO:0000256" key="1">
    <source>
        <dbReference type="ARBA" id="ARBA00022679"/>
    </source>
</evidence>
<sequence>MNKIAIHGRRIASESVSYVKEIVTIIENNNREIYVSPHIAALPNAKGVLDHHPQYQPEKDMSEFEAVFSLGGDGTLLDTLTHVDDSQVPILGINLGRLGFLAVISKENIAAALQAYFAGRYEYDDRSLVQLHTDIPLFEDKNYALNEFAILRKDTSSMIVVKCFLDGEFLNTYWADGVMVATSTGSTGYSLSCGGPVIIPNTNNFIITPVSPHNLNVRPLIISENSELTFVVETENQSCQVSLDSRSESVSDKVEFKVRKAPFKARLIKIEDSSFLDTLRNKLNWGLDKRN</sequence>
<keyword evidence="1 6" id="KW-0808">Transferase</keyword>
<reference evidence="7 8" key="1">
    <citation type="submission" date="2018-07" db="EMBL/GenBank/DDBJ databases">
        <title>Genomic Encyclopedia of Type Strains, Phase IV (KMG-IV): sequencing the most valuable type-strain genomes for metagenomic binning, comparative biology and taxonomic classification.</title>
        <authorList>
            <person name="Goeker M."/>
        </authorList>
    </citation>
    <scope>NUCLEOTIDE SEQUENCE [LARGE SCALE GENOMIC DNA]</scope>
    <source>
        <strain evidence="7 8">DSM 4134</strain>
    </source>
</reference>
<feature type="binding site" evidence="6">
    <location>
        <begin position="187"/>
        <end position="192"/>
    </location>
    <ligand>
        <name>NAD(+)</name>
        <dbReference type="ChEBI" id="CHEBI:57540"/>
    </ligand>
</feature>
<feature type="binding site" evidence="6">
    <location>
        <position position="176"/>
    </location>
    <ligand>
        <name>NAD(+)</name>
        <dbReference type="ChEBI" id="CHEBI:57540"/>
    </ligand>
</feature>
<feature type="binding site" evidence="6">
    <location>
        <begin position="146"/>
        <end position="147"/>
    </location>
    <ligand>
        <name>NAD(+)</name>
        <dbReference type="ChEBI" id="CHEBI:57540"/>
    </ligand>
</feature>
<dbReference type="OrthoDB" id="9774737at2"/>
<dbReference type="InterPro" id="IPR017438">
    <property type="entry name" value="ATP-NAD_kinase_N"/>
</dbReference>
<dbReference type="Pfam" id="PF01513">
    <property type="entry name" value="NAD_kinase"/>
    <property type="match status" value="1"/>
</dbReference>
<dbReference type="InterPro" id="IPR002504">
    <property type="entry name" value="NADK"/>
</dbReference>
<dbReference type="InterPro" id="IPR017437">
    <property type="entry name" value="ATP-NAD_kinase_PpnK-typ_C"/>
</dbReference>
<comment type="subcellular location">
    <subcellularLocation>
        <location evidence="6">Cytoplasm</location>
    </subcellularLocation>
</comment>
<dbReference type="EMBL" id="QREG01000003">
    <property type="protein sequence ID" value="REE01680.1"/>
    <property type="molecule type" value="Genomic_DNA"/>
</dbReference>
<dbReference type="GO" id="GO:0051287">
    <property type="term" value="F:NAD binding"/>
    <property type="evidence" value="ECO:0007669"/>
    <property type="project" value="UniProtKB-ARBA"/>
</dbReference>
<dbReference type="Proteomes" id="UP000256779">
    <property type="component" value="Unassembled WGS sequence"/>
</dbReference>
<keyword evidence="3 6" id="KW-0521">NADP</keyword>
<gene>
    <name evidence="6" type="primary">nadK</name>
    <name evidence="7" type="ORF">C7460_103197</name>
</gene>
<accession>A0A3D9L679</accession>
<comment type="cofactor">
    <cofactor evidence="6">
        <name>a divalent metal cation</name>
        <dbReference type="ChEBI" id="CHEBI:60240"/>
    </cofactor>
</comment>
<dbReference type="EC" id="2.7.1.23" evidence="6"/>
<comment type="catalytic activity">
    <reaction evidence="5 6">
        <text>NAD(+) + ATP = ADP + NADP(+) + H(+)</text>
        <dbReference type="Rhea" id="RHEA:18629"/>
        <dbReference type="ChEBI" id="CHEBI:15378"/>
        <dbReference type="ChEBI" id="CHEBI:30616"/>
        <dbReference type="ChEBI" id="CHEBI:57540"/>
        <dbReference type="ChEBI" id="CHEBI:58349"/>
        <dbReference type="ChEBI" id="CHEBI:456216"/>
        <dbReference type="EC" id="2.7.1.23"/>
    </reaction>
</comment>
<comment type="similarity">
    <text evidence="6">Belongs to the NAD kinase family.</text>
</comment>
<keyword evidence="6" id="KW-0067">ATP-binding</keyword>
<keyword evidence="6" id="KW-0547">Nucleotide-binding</keyword>
<dbReference type="PANTHER" id="PTHR20275:SF0">
    <property type="entry name" value="NAD KINASE"/>
    <property type="match status" value="1"/>
</dbReference>
<protein>
    <recommendedName>
        <fullName evidence="6">NAD kinase</fullName>
        <ecNumber evidence="6">2.7.1.23</ecNumber>
    </recommendedName>
    <alternativeName>
        <fullName evidence="6">ATP-dependent NAD kinase</fullName>
    </alternativeName>
</protein>
<dbReference type="GO" id="GO:0005524">
    <property type="term" value="F:ATP binding"/>
    <property type="evidence" value="ECO:0007669"/>
    <property type="project" value="UniProtKB-KW"/>
</dbReference>
<dbReference type="Gene3D" id="3.40.50.10330">
    <property type="entry name" value="Probable inorganic polyphosphate/atp-NAD kinase, domain 1"/>
    <property type="match status" value="1"/>
</dbReference>
<dbReference type="InterPro" id="IPR016064">
    <property type="entry name" value="NAD/diacylglycerol_kinase_sf"/>
</dbReference>
<evidence type="ECO:0000313" key="7">
    <source>
        <dbReference type="EMBL" id="REE01680.1"/>
    </source>
</evidence>
<evidence type="ECO:0000313" key="8">
    <source>
        <dbReference type="Proteomes" id="UP000256779"/>
    </source>
</evidence>
<keyword evidence="6" id="KW-0963">Cytoplasm</keyword>
<comment type="caution">
    <text evidence="6">Lacks conserved residue(s) required for the propagation of feature annotation.</text>
</comment>
<dbReference type="GO" id="GO:0003951">
    <property type="term" value="F:NAD+ kinase activity"/>
    <property type="evidence" value="ECO:0007669"/>
    <property type="project" value="UniProtKB-UniRule"/>
</dbReference>
<evidence type="ECO:0000256" key="6">
    <source>
        <dbReference type="HAMAP-Rule" id="MF_00361"/>
    </source>
</evidence>
<evidence type="ECO:0000256" key="4">
    <source>
        <dbReference type="ARBA" id="ARBA00023027"/>
    </source>
</evidence>
<feature type="active site" description="Proton acceptor" evidence="6">
    <location>
        <position position="73"/>
    </location>
</feature>
<dbReference type="GO" id="GO:0005737">
    <property type="term" value="C:cytoplasm"/>
    <property type="evidence" value="ECO:0007669"/>
    <property type="project" value="UniProtKB-SubCell"/>
</dbReference>
<evidence type="ECO:0000256" key="2">
    <source>
        <dbReference type="ARBA" id="ARBA00022777"/>
    </source>
</evidence>
<dbReference type="GO" id="GO:0046872">
    <property type="term" value="F:metal ion binding"/>
    <property type="evidence" value="ECO:0007669"/>
    <property type="project" value="UniProtKB-UniRule"/>
</dbReference>
<comment type="caution">
    <text evidence="7">The sequence shown here is derived from an EMBL/GenBank/DDBJ whole genome shotgun (WGS) entry which is preliminary data.</text>
</comment>
<evidence type="ECO:0000256" key="3">
    <source>
        <dbReference type="ARBA" id="ARBA00022857"/>
    </source>
</evidence>
<dbReference type="PANTHER" id="PTHR20275">
    <property type="entry name" value="NAD KINASE"/>
    <property type="match status" value="1"/>
</dbReference>